<protein>
    <submittedName>
        <fullName evidence="5">Branched-chain amino acid transport system substrate-binding protein</fullName>
    </submittedName>
</protein>
<organism evidence="5 6">
    <name type="scientific">Aquamicrobium terrae</name>
    <dbReference type="NCBI Taxonomy" id="1324945"/>
    <lineage>
        <taxon>Bacteria</taxon>
        <taxon>Pseudomonadati</taxon>
        <taxon>Pseudomonadota</taxon>
        <taxon>Alphaproteobacteria</taxon>
        <taxon>Hyphomicrobiales</taxon>
        <taxon>Phyllobacteriaceae</taxon>
        <taxon>Aquamicrobium</taxon>
    </lineage>
</organism>
<keyword evidence="2 3" id="KW-0732">Signal</keyword>
<evidence type="ECO:0000313" key="6">
    <source>
        <dbReference type="Proteomes" id="UP001549076"/>
    </source>
</evidence>
<dbReference type="InterPro" id="IPR028082">
    <property type="entry name" value="Peripla_BP_I"/>
</dbReference>
<feature type="domain" description="Leucine-binding protein" evidence="4">
    <location>
        <begin position="25"/>
        <end position="341"/>
    </location>
</feature>
<dbReference type="InterPro" id="IPR028081">
    <property type="entry name" value="Leu-bd"/>
</dbReference>
<reference evidence="5 6" key="1">
    <citation type="submission" date="2024-06" db="EMBL/GenBank/DDBJ databases">
        <title>Genomic Encyclopedia of Type Strains, Phase IV (KMG-IV): sequencing the most valuable type-strain genomes for metagenomic binning, comparative biology and taxonomic classification.</title>
        <authorList>
            <person name="Goeker M."/>
        </authorList>
    </citation>
    <scope>NUCLEOTIDE SEQUENCE [LARGE SCALE GENOMIC DNA]</scope>
    <source>
        <strain evidence="5 6">DSM 27865</strain>
    </source>
</reference>
<dbReference type="Gene3D" id="3.40.50.2300">
    <property type="match status" value="2"/>
</dbReference>
<dbReference type="RefSeq" id="WP_354192636.1">
    <property type="nucleotide sequence ID" value="NZ_JBEPML010000002.1"/>
</dbReference>
<name>A0ABV2MVF3_9HYPH</name>
<accession>A0ABV2MVF3</accession>
<evidence type="ECO:0000256" key="2">
    <source>
        <dbReference type="ARBA" id="ARBA00022729"/>
    </source>
</evidence>
<keyword evidence="6" id="KW-1185">Reference proteome</keyword>
<feature type="signal peptide" evidence="3">
    <location>
        <begin position="1"/>
        <end position="22"/>
    </location>
</feature>
<evidence type="ECO:0000256" key="3">
    <source>
        <dbReference type="SAM" id="SignalP"/>
    </source>
</evidence>
<dbReference type="EMBL" id="JBEPML010000002">
    <property type="protein sequence ID" value="MET3790469.1"/>
    <property type="molecule type" value="Genomic_DNA"/>
</dbReference>
<dbReference type="SUPFAM" id="SSF53822">
    <property type="entry name" value="Periplasmic binding protein-like I"/>
    <property type="match status" value="1"/>
</dbReference>
<gene>
    <name evidence="5" type="ORF">ABID37_000660</name>
</gene>
<evidence type="ECO:0000256" key="1">
    <source>
        <dbReference type="ARBA" id="ARBA00010062"/>
    </source>
</evidence>
<evidence type="ECO:0000259" key="4">
    <source>
        <dbReference type="Pfam" id="PF13458"/>
    </source>
</evidence>
<sequence length="356" mass="37125">MRTAQAIATALTGLLLAFGARAEPLAIGVATPLSGPSELLGRQVETGAKLAAIAAGTELRIADDACTAEGGAAAAAGFVEAGVKAAIGFLCTESIEAAAPILKDAGIPILTVGVRTENLTEQRARTGWPVFRFGPRGDDERNAAAAILTRLWKDELFAIVDDGTIYGRELAETLRAQAEQAALKPVFVDTFRPGLDNQIALVGRLRRAGATHVFVGGDAEDVAVMGRDADEMGADIVFAGGEALLAATDVPLATGTLMISLPEWAEAADRPVLDAFQAAGALAEGYALPAYAAVQVVETAAAEADRTGKTLGEVLPAQEFSTAIGPIRFDEKGDLTQNPYRAWRFHGQRFVPMEGQ</sequence>
<dbReference type="CDD" id="cd06342">
    <property type="entry name" value="PBP1_ABC_LIVBP-like"/>
    <property type="match status" value="1"/>
</dbReference>
<feature type="chain" id="PRO_5047340225" evidence="3">
    <location>
        <begin position="23"/>
        <end position="356"/>
    </location>
</feature>
<dbReference type="PANTHER" id="PTHR47151">
    <property type="entry name" value="LEU/ILE/VAL-BINDING ABC TRANSPORTER SUBUNIT"/>
    <property type="match status" value="1"/>
</dbReference>
<comment type="caution">
    <text evidence="5">The sequence shown here is derived from an EMBL/GenBank/DDBJ whole genome shotgun (WGS) entry which is preliminary data.</text>
</comment>
<dbReference type="Pfam" id="PF13458">
    <property type="entry name" value="Peripla_BP_6"/>
    <property type="match status" value="1"/>
</dbReference>
<proteinExistence type="inferred from homology"/>
<dbReference type="PANTHER" id="PTHR47151:SF2">
    <property type="entry name" value="AMINO ACID BINDING PROTEIN"/>
    <property type="match status" value="1"/>
</dbReference>
<comment type="similarity">
    <text evidence="1">Belongs to the leucine-binding protein family.</text>
</comment>
<dbReference type="Proteomes" id="UP001549076">
    <property type="component" value="Unassembled WGS sequence"/>
</dbReference>
<evidence type="ECO:0000313" key="5">
    <source>
        <dbReference type="EMBL" id="MET3790469.1"/>
    </source>
</evidence>